<keyword evidence="8" id="KW-1185">Reference proteome</keyword>
<protein>
    <recommendedName>
        <fullName evidence="9">HTH CENPB-type domain-containing protein</fullName>
    </recommendedName>
</protein>
<dbReference type="Pfam" id="PF04218">
    <property type="entry name" value="CENP-B_N"/>
    <property type="match status" value="1"/>
</dbReference>
<sequence length="355" mass="40834">MSKRKRLTLAEKINIINECEKTNESYRAAGEKFGVSKSLIGEILNEKEELRSLFAQNGNVLSKKRFAKTYNLSIDSLTYEWLCRARTQNIPISGPLIQEKALEISAEIVRRTKDYRLADFKASYGWLHKFRIRHKITYKTVSGEAGSVDQNKIASWKIILKDILKDYSARDIYNLDETGLFYKATSTKTMCLPEVDCSGVKVQKNRLTVMLCVNMSGDFEYPLVIGTAKNPHCFKGVNIKSLKFKWEHNKKAWMTQVIMNDFLINFDEKMRNNGRKVLLFMDNAGPHPDNLQLTNVKVIFLPPNTTSVSQPLDEGIIKNLKVHYRRRVLKHLLKSIDDNIQDNKPSKITLLEAIQ</sequence>
<dbReference type="InterPro" id="IPR050863">
    <property type="entry name" value="CenT-Element_Derived"/>
</dbReference>
<dbReference type="PANTHER" id="PTHR19303">
    <property type="entry name" value="TRANSPOSON"/>
    <property type="match status" value="1"/>
</dbReference>
<dbReference type="InterPro" id="IPR004875">
    <property type="entry name" value="DDE_SF_endonuclease_dom"/>
</dbReference>
<dbReference type="Proteomes" id="UP001627154">
    <property type="component" value="Unassembled WGS sequence"/>
</dbReference>
<reference evidence="7 8" key="1">
    <citation type="journal article" date="2024" name="bioRxiv">
        <title>A reference genome for Trichogramma kaykai: A tiny desert-dwelling parasitoid wasp with competing sex-ratio distorters.</title>
        <authorList>
            <person name="Culotta J."/>
            <person name="Lindsey A.R."/>
        </authorList>
    </citation>
    <scope>NUCLEOTIDE SEQUENCE [LARGE SCALE GENOMIC DNA]</scope>
    <source>
        <strain evidence="7 8">KSX58</strain>
    </source>
</reference>
<name>A0ABD2X9Y9_9HYME</name>
<evidence type="ECO:0000313" key="8">
    <source>
        <dbReference type="Proteomes" id="UP001627154"/>
    </source>
</evidence>
<keyword evidence="3 4" id="KW-0539">Nucleus</keyword>
<feature type="domain" description="HTH psq-type" evidence="5">
    <location>
        <begin position="1"/>
        <end position="50"/>
    </location>
</feature>
<dbReference type="Gene3D" id="1.10.10.60">
    <property type="entry name" value="Homeodomain-like"/>
    <property type="match status" value="2"/>
</dbReference>
<dbReference type="AlphaFoldDB" id="A0ABD2X9Y9"/>
<evidence type="ECO:0000256" key="1">
    <source>
        <dbReference type="ARBA" id="ARBA00004123"/>
    </source>
</evidence>
<dbReference type="PROSITE" id="PS51253">
    <property type="entry name" value="HTH_CENPB"/>
    <property type="match status" value="1"/>
</dbReference>
<dbReference type="InterPro" id="IPR036397">
    <property type="entry name" value="RNaseH_sf"/>
</dbReference>
<dbReference type="SUPFAM" id="SSF46689">
    <property type="entry name" value="Homeodomain-like"/>
    <property type="match status" value="2"/>
</dbReference>
<evidence type="ECO:0000256" key="2">
    <source>
        <dbReference type="ARBA" id="ARBA00023125"/>
    </source>
</evidence>
<evidence type="ECO:0000313" key="7">
    <source>
        <dbReference type="EMBL" id="KAL3401471.1"/>
    </source>
</evidence>
<dbReference type="SMART" id="SM00674">
    <property type="entry name" value="CENPB"/>
    <property type="match status" value="1"/>
</dbReference>
<comment type="subcellular location">
    <subcellularLocation>
        <location evidence="1 4">Nucleus</location>
    </subcellularLocation>
</comment>
<evidence type="ECO:0000259" key="6">
    <source>
        <dbReference type="PROSITE" id="PS51253"/>
    </source>
</evidence>
<dbReference type="InterPro" id="IPR007889">
    <property type="entry name" value="HTH_Psq"/>
</dbReference>
<evidence type="ECO:0008006" key="9">
    <source>
        <dbReference type="Google" id="ProtNLM"/>
    </source>
</evidence>
<dbReference type="InterPro" id="IPR006600">
    <property type="entry name" value="HTH_CenpB_DNA-bd_dom"/>
</dbReference>
<keyword evidence="2 4" id="KW-0238">DNA-binding</keyword>
<dbReference type="InterPro" id="IPR009057">
    <property type="entry name" value="Homeodomain-like_sf"/>
</dbReference>
<feature type="domain" description="HTH CENPB-type" evidence="6">
    <location>
        <begin position="62"/>
        <end position="140"/>
    </location>
</feature>
<dbReference type="PANTHER" id="PTHR19303:SF73">
    <property type="entry name" value="PROTEIN PDC2"/>
    <property type="match status" value="1"/>
</dbReference>
<proteinExistence type="predicted"/>
<evidence type="ECO:0000256" key="4">
    <source>
        <dbReference type="PROSITE-ProRule" id="PRU00320"/>
    </source>
</evidence>
<evidence type="ECO:0000256" key="3">
    <source>
        <dbReference type="ARBA" id="ARBA00023242"/>
    </source>
</evidence>
<organism evidence="7 8">
    <name type="scientific">Trichogramma kaykai</name>
    <dbReference type="NCBI Taxonomy" id="54128"/>
    <lineage>
        <taxon>Eukaryota</taxon>
        <taxon>Metazoa</taxon>
        <taxon>Ecdysozoa</taxon>
        <taxon>Arthropoda</taxon>
        <taxon>Hexapoda</taxon>
        <taxon>Insecta</taxon>
        <taxon>Pterygota</taxon>
        <taxon>Neoptera</taxon>
        <taxon>Endopterygota</taxon>
        <taxon>Hymenoptera</taxon>
        <taxon>Apocrita</taxon>
        <taxon>Proctotrupomorpha</taxon>
        <taxon>Chalcidoidea</taxon>
        <taxon>Trichogrammatidae</taxon>
        <taxon>Trichogramma</taxon>
    </lineage>
</organism>
<dbReference type="PROSITE" id="PS50960">
    <property type="entry name" value="HTH_PSQ"/>
    <property type="match status" value="1"/>
</dbReference>
<dbReference type="Gene3D" id="3.30.420.10">
    <property type="entry name" value="Ribonuclease H-like superfamily/Ribonuclease H"/>
    <property type="match status" value="1"/>
</dbReference>
<dbReference type="GO" id="GO:0003677">
    <property type="term" value="F:DNA binding"/>
    <property type="evidence" value="ECO:0007669"/>
    <property type="project" value="UniProtKB-UniRule"/>
</dbReference>
<gene>
    <name evidence="7" type="ORF">TKK_005308</name>
</gene>
<dbReference type="GO" id="GO:0005634">
    <property type="term" value="C:nucleus"/>
    <property type="evidence" value="ECO:0007669"/>
    <property type="project" value="UniProtKB-SubCell"/>
</dbReference>
<dbReference type="EMBL" id="JBJJXI010000045">
    <property type="protein sequence ID" value="KAL3401471.1"/>
    <property type="molecule type" value="Genomic_DNA"/>
</dbReference>
<comment type="caution">
    <text evidence="7">The sequence shown here is derived from an EMBL/GenBank/DDBJ whole genome shotgun (WGS) entry which is preliminary data.</text>
</comment>
<feature type="DNA-binding region" description="H-T-H motif" evidence="4">
    <location>
        <begin position="26"/>
        <end position="46"/>
    </location>
</feature>
<dbReference type="Pfam" id="PF03184">
    <property type="entry name" value="DDE_1"/>
    <property type="match status" value="1"/>
</dbReference>
<accession>A0ABD2X9Y9</accession>
<dbReference type="Pfam" id="PF03221">
    <property type="entry name" value="HTH_Tnp_Tc5"/>
    <property type="match status" value="1"/>
</dbReference>
<evidence type="ECO:0000259" key="5">
    <source>
        <dbReference type="PROSITE" id="PS50960"/>
    </source>
</evidence>